<dbReference type="RefSeq" id="WP_008871740.1">
    <property type="nucleotide sequence ID" value="NZ_ACJN02000004.1"/>
</dbReference>
<dbReference type="EMBL" id="ACJN02000004">
    <property type="protein sequence ID" value="EFI33047.1"/>
    <property type="molecule type" value="Genomic_DNA"/>
</dbReference>
<evidence type="ECO:0000313" key="7">
    <source>
        <dbReference type="Proteomes" id="UP000005496"/>
    </source>
</evidence>
<dbReference type="GO" id="GO:0016985">
    <property type="term" value="F:mannan endo-1,4-beta-mannosidase activity"/>
    <property type="evidence" value="ECO:0007669"/>
    <property type="project" value="InterPro"/>
</dbReference>
<protein>
    <submittedName>
        <fullName evidence="6">Endoglucanase</fullName>
    </submittedName>
</protein>
<evidence type="ECO:0000256" key="3">
    <source>
        <dbReference type="ARBA" id="ARBA00023295"/>
    </source>
</evidence>
<dbReference type="Pfam" id="PF02156">
    <property type="entry name" value="Glyco_hydro_26"/>
    <property type="match status" value="1"/>
</dbReference>
<dbReference type="PROSITE" id="PS51257">
    <property type="entry name" value="PROKAR_LIPOPROTEIN"/>
    <property type="match status" value="1"/>
</dbReference>
<dbReference type="PANTHER" id="PTHR40079:SF4">
    <property type="entry name" value="GH26 DOMAIN-CONTAINING PROTEIN-RELATED"/>
    <property type="match status" value="1"/>
</dbReference>
<name>D6SUR7_9BACT</name>
<comment type="caution">
    <text evidence="6">The sequence shown here is derived from an EMBL/GenBank/DDBJ whole genome shotgun (WGS) entry which is preliminary data.</text>
</comment>
<dbReference type="InterPro" id="IPR000805">
    <property type="entry name" value="Glyco_hydro_26"/>
</dbReference>
<comment type="similarity">
    <text evidence="1 4">Belongs to the glycosyl hydrolase 26 family.</text>
</comment>
<organism evidence="6 7">
    <name type="scientific">Desulfonatronospira thiodismutans ASO3-1</name>
    <dbReference type="NCBI Taxonomy" id="555779"/>
    <lineage>
        <taxon>Bacteria</taxon>
        <taxon>Pseudomonadati</taxon>
        <taxon>Thermodesulfobacteriota</taxon>
        <taxon>Desulfovibrionia</taxon>
        <taxon>Desulfovibrionales</taxon>
        <taxon>Desulfonatronovibrionaceae</taxon>
        <taxon>Desulfonatronospira</taxon>
    </lineage>
</organism>
<feature type="active site" description="Nucleophile" evidence="4">
    <location>
        <position position="281"/>
    </location>
</feature>
<evidence type="ECO:0000259" key="5">
    <source>
        <dbReference type="PROSITE" id="PS51764"/>
    </source>
</evidence>
<feature type="domain" description="GH26" evidence="5">
    <location>
        <begin position="22"/>
        <end position="333"/>
    </location>
</feature>
<keyword evidence="7" id="KW-1185">Reference proteome</keyword>
<dbReference type="OrthoDB" id="9816550at2"/>
<gene>
    <name evidence="6" type="ORF">Dthio_PD0361</name>
</gene>
<evidence type="ECO:0000256" key="2">
    <source>
        <dbReference type="ARBA" id="ARBA00022801"/>
    </source>
</evidence>
<dbReference type="PANTHER" id="PTHR40079">
    <property type="entry name" value="MANNAN ENDO-1,4-BETA-MANNOSIDASE E-RELATED"/>
    <property type="match status" value="1"/>
</dbReference>
<dbReference type="InterPro" id="IPR017853">
    <property type="entry name" value="GH"/>
</dbReference>
<evidence type="ECO:0000313" key="6">
    <source>
        <dbReference type="EMBL" id="EFI33047.1"/>
    </source>
</evidence>
<evidence type="ECO:0000256" key="4">
    <source>
        <dbReference type="PROSITE-ProRule" id="PRU01100"/>
    </source>
</evidence>
<dbReference type="GO" id="GO:0006080">
    <property type="term" value="P:substituted mannan metabolic process"/>
    <property type="evidence" value="ECO:0007669"/>
    <property type="project" value="InterPro"/>
</dbReference>
<dbReference type="PROSITE" id="PS51764">
    <property type="entry name" value="GH26"/>
    <property type="match status" value="1"/>
</dbReference>
<evidence type="ECO:0000256" key="1">
    <source>
        <dbReference type="ARBA" id="ARBA00007754"/>
    </source>
</evidence>
<dbReference type="AlphaFoldDB" id="D6SUR7"/>
<feature type="active site" description="Proton donor" evidence="4">
    <location>
        <position position="154"/>
    </location>
</feature>
<dbReference type="Proteomes" id="UP000005496">
    <property type="component" value="Unassembled WGS sequence"/>
</dbReference>
<dbReference type="Gene3D" id="3.20.20.80">
    <property type="entry name" value="Glycosidases"/>
    <property type="match status" value="1"/>
</dbReference>
<dbReference type="SUPFAM" id="SSF51445">
    <property type="entry name" value="(Trans)glycosidases"/>
    <property type="match status" value="1"/>
</dbReference>
<keyword evidence="3 4" id="KW-0326">Glycosidase</keyword>
<keyword evidence="2 4" id="KW-0378">Hydrolase</keyword>
<dbReference type="eggNOG" id="COG4124">
    <property type="taxonomic scope" value="Bacteria"/>
</dbReference>
<sequence length="351" mass="40785">MRTSKKLLAVVVFAMFLSAGFYGCREVNNGQQSEKEHKRQLYFGLAVEGLPEQPQVFQDKENKTGLPVSMVNFFLQWPQDPEEMNFPGKTLEAVHSFGAMAVVTWEPMYYDSHGQEHMIAAGDILQGRYDDYIQGFASRIKDLEYPVIIRFAHEMNLDRYHWGGSREEYGPESPERYQEMFQYVVKRFRDEDAGNALFAFCPNAGSVPSPEQGAHWNKARNYYPGDDYVDVLGMDGYNWAYTRTMEEHGWQSSWRSFEEIFEHIYSELTSISPEKPLFVFETASPAEGGDRDVWVQNAFETASRWGLDGIIWFQVDKEEDWRLAAGEECRYPGEVRRKLFSPLPDFQRRQP</sequence>
<dbReference type="InterPro" id="IPR022790">
    <property type="entry name" value="GH26_dom"/>
</dbReference>
<accession>D6SUR7</accession>
<proteinExistence type="inferred from homology"/>
<reference evidence="6" key="1">
    <citation type="submission" date="2010-05" db="EMBL/GenBank/DDBJ databases">
        <title>The draft genome of Desulfonatronospira thiodismutans ASO3-1.</title>
        <authorList>
            <consortium name="US DOE Joint Genome Institute (JGI-PGF)"/>
            <person name="Lucas S."/>
            <person name="Copeland A."/>
            <person name="Lapidus A."/>
            <person name="Cheng J.-F."/>
            <person name="Bruce D."/>
            <person name="Goodwin L."/>
            <person name="Pitluck S."/>
            <person name="Chertkov O."/>
            <person name="Brettin T."/>
            <person name="Detter J.C."/>
            <person name="Han C."/>
            <person name="Land M.L."/>
            <person name="Hauser L."/>
            <person name="Kyrpides N."/>
            <person name="Mikhailova N."/>
            <person name="Muyzer G."/>
            <person name="Woyke T."/>
        </authorList>
    </citation>
    <scope>NUCLEOTIDE SEQUENCE [LARGE SCALE GENOMIC DNA]</scope>
    <source>
        <strain evidence="6">ASO3-1</strain>
    </source>
</reference>